<evidence type="ECO:0000256" key="2">
    <source>
        <dbReference type="ARBA" id="ARBA00004496"/>
    </source>
</evidence>
<comment type="subcellular location">
    <subcellularLocation>
        <location evidence="2">Cytoplasm</location>
    </subcellularLocation>
    <subcellularLocation>
        <location evidence="1">Nucleus</location>
    </subcellularLocation>
</comment>
<keyword evidence="3" id="KW-0963">Cytoplasm</keyword>
<keyword evidence="5" id="KW-0804">Transcription</keyword>
<evidence type="ECO:0000256" key="1">
    <source>
        <dbReference type="ARBA" id="ARBA00004123"/>
    </source>
</evidence>
<dbReference type="PANTHER" id="PTHR24081">
    <property type="entry name" value="NUCLEAR RECEPTOR SUBFAMILY 0 GROUP B"/>
    <property type="match status" value="1"/>
</dbReference>
<dbReference type="InterPro" id="IPR035500">
    <property type="entry name" value="NHR-like_dom_sf"/>
</dbReference>
<evidence type="ECO:0000256" key="5">
    <source>
        <dbReference type="ARBA" id="ARBA00023163"/>
    </source>
</evidence>
<evidence type="ECO:0000256" key="6">
    <source>
        <dbReference type="ARBA" id="ARBA00023170"/>
    </source>
</evidence>
<dbReference type="SUPFAM" id="SSF48508">
    <property type="entry name" value="Nuclear receptor ligand-binding domain"/>
    <property type="match status" value="1"/>
</dbReference>
<dbReference type="InterPro" id="IPR000536">
    <property type="entry name" value="Nucl_hrmn_rcpt_lig-bd"/>
</dbReference>
<organism evidence="8 9">
    <name type="scientific">Caenorhabditis japonica</name>
    <dbReference type="NCBI Taxonomy" id="281687"/>
    <lineage>
        <taxon>Eukaryota</taxon>
        <taxon>Metazoa</taxon>
        <taxon>Ecdysozoa</taxon>
        <taxon>Nematoda</taxon>
        <taxon>Chromadorea</taxon>
        <taxon>Rhabditida</taxon>
        <taxon>Rhabditina</taxon>
        <taxon>Rhabditomorpha</taxon>
        <taxon>Rhabditoidea</taxon>
        <taxon>Rhabditidae</taxon>
        <taxon>Peloderinae</taxon>
        <taxon>Caenorhabditis</taxon>
    </lineage>
</organism>
<reference evidence="9" key="1">
    <citation type="submission" date="2010-08" db="EMBL/GenBank/DDBJ databases">
        <authorList>
            <consortium name="Caenorhabditis japonica Sequencing Consortium"/>
            <person name="Wilson R.K."/>
        </authorList>
    </citation>
    <scope>NUCLEOTIDE SEQUENCE [LARGE SCALE GENOMIC DNA]</scope>
    <source>
        <strain evidence="9">DF5081</strain>
    </source>
</reference>
<dbReference type="AlphaFoldDB" id="A0A8R1EQT2"/>
<evidence type="ECO:0000313" key="8">
    <source>
        <dbReference type="EnsemblMetazoa" id="CJA41559.1"/>
    </source>
</evidence>
<dbReference type="GO" id="GO:0005737">
    <property type="term" value="C:cytoplasm"/>
    <property type="evidence" value="ECO:0007669"/>
    <property type="project" value="UniProtKB-SubCell"/>
</dbReference>
<protein>
    <submittedName>
        <fullName evidence="8">NR LBD domain-containing protein</fullName>
    </submittedName>
</protein>
<keyword evidence="9" id="KW-1185">Reference proteome</keyword>
<proteinExistence type="predicted"/>
<dbReference type="GO" id="GO:0003714">
    <property type="term" value="F:transcription corepressor activity"/>
    <property type="evidence" value="ECO:0007669"/>
    <property type="project" value="TreeGrafter"/>
</dbReference>
<evidence type="ECO:0000259" key="7">
    <source>
        <dbReference type="PROSITE" id="PS51843"/>
    </source>
</evidence>
<name>A0A8R1EQT2_CAEJA</name>
<reference evidence="8" key="2">
    <citation type="submission" date="2022-06" db="UniProtKB">
        <authorList>
            <consortium name="EnsemblMetazoa"/>
        </authorList>
    </citation>
    <scope>IDENTIFICATION</scope>
    <source>
        <strain evidence="8">DF5081</strain>
    </source>
</reference>
<keyword evidence="4" id="KW-0805">Transcription regulation</keyword>
<dbReference type="PANTHER" id="PTHR24081:SF8">
    <property type="entry name" value="NR LBD DOMAIN-CONTAINING PROTEIN"/>
    <property type="match status" value="1"/>
</dbReference>
<dbReference type="Pfam" id="PF00104">
    <property type="entry name" value="Hormone_recep"/>
    <property type="match status" value="1"/>
</dbReference>
<dbReference type="GO" id="GO:0005634">
    <property type="term" value="C:nucleus"/>
    <property type="evidence" value="ECO:0007669"/>
    <property type="project" value="UniProtKB-SubCell"/>
</dbReference>
<dbReference type="GO" id="GO:0000122">
    <property type="term" value="P:negative regulation of transcription by RNA polymerase II"/>
    <property type="evidence" value="ECO:0007669"/>
    <property type="project" value="TreeGrafter"/>
</dbReference>
<keyword evidence="6" id="KW-0675">Receptor</keyword>
<dbReference type="Gene3D" id="1.10.565.10">
    <property type="entry name" value="Retinoid X Receptor"/>
    <property type="match status" value="1"/>
</dbReference>
<dbReference type="PROSITE" id="PS51843">
    <property type="entry name" value="NR_LBD"/>
    <property type="match status" value="1"/>
</dbReference>
<dbReference type="EnsemblMetazoa" id="CJA41559.1">
    <property type="protein sequence ID" value="CJA41559.1"/>
    <property type="gene ID" value="WBGene00217407"/>
</dbReference>
<evidence type="ECO:0000256" key="3">
    <source>
        <dbReference type="ARBA" id="ARBA00022490"/>
    </source>
</evidence>
<accession>A0A8R1EQT2</accession>
<feature type="domain" description="NR LBD" evidence="7">
    <location>
        <begin position="1"/>
        <end position="172"/>
    </location>
</feature>
<dbReference type="Proteomes" id="UP000005237">
    <property type="component" value="Unassembled WGS sequence"/>
</dbReference>
<evidence type="ECO:0000256" key="4">
    <source>
        <dbReference type="ARBA" id="ARBA00023015"/>
    </source>
</evidence>
<dbReference type="InterPro" id="IPR033544">
    <property type="entry name" value="NR0B1/2"/>
</dbReference>
<evidence type="ECO:0000313" key="9">
    <source>
        <dbReference type="Proteomes" id="UP000005237"/>
    </source>
</evidence>
<sequence>MNNLAKADQLTLLRHSWTPIFVFALANSNFAPNLAAHLAESGSKSEEEKSEKKTGGPLDEQPFQGFQAKLEKIREFHMDIVEISSLRAILLFSCDEEPLEDKTKIADIVSKLKAALEEYCKINKGADRFESLQECLRLLQSTRSFPVSSLFFSRLLGSTSLDSILSDLLTSPPPSLSLFPPRNN</sequence>